<reference evidence="1 2" key="1">
    <citation type="submission" date="2015-11" db="EMBL/GenBank/DDBJ databases">
        <title>Draft Genome Sequence of the Strain BR 10303 (Bradyrhizobium sp.) isolated from nodules of Centrolobium paraense.</title>
        <authorList>
            <person name="Zelli J.E."/>
            <person name="Simoes-Araujo J.L."/>
            <person name="Barauna A.C."/>
            <person name="Silva K."/>
        </authorList>
    </citation>
    <scope>NUCLEOTIDE SEQUENCE [LARGE SCALE GENOMIC DNA]</scope>
    <source>
        <strain evidence="1 2">BR 10303</strain>
    </source>
</reference>
<dbReference type="EMBL" id="LNCU01000070">
    <property type="protein sequence ID" value="KWV54656.1"/>
    <property type="molecule type" value="Genomic_DNA"/>
</dbReference>
<sequence>MAYRASYAFASDATDCPSWPISESDETVFQYVGSKGQANNSMLSLGTIRGATAYFECRVACRNFPLPNGKR</sequence>
<name>A0A109JT43_9BRAD</name>
<dbReference type="Proteomes" id="UP000057737">
    <property type="component" value="Unassembled WGS sequence"/>
</dbReference>
<organism evidence="1 2">
    <name type="scientific">Bradyrhizobium macuxiense</name>
    <dbReference type="NCBI Taxonomy" id="1755647"/>
    <lineage>
        <taxon>Bacteria</taxon>
        <taxon>Pseudomonadati</taxon>
        <taxon>Pseudomonadota</taxon>
        <taxon>Alphaproteobacteria</taxon>
        <taxon>Hyphomicrobiales</taxon>
        <taxon>Nitrobacteraceae</taxon>
        <taxon>Bradyrhizobium</taxon>
    </lineage>
</organism>
<protein>
    <submittedName>
        <fullName evidence="1">Uncharacterized protein</fullName>
    </submittedName>
</protein>
<evidence type="ECO:0000313" key="1">
    <source>
        <dbReference type="EMBL" id="KWV54656.1"/>
    </source>
</evidence>
<proteinExistence type="predicted"/>
<gene>
    <name evidence="1" type="ORF">AS156_06660</name>
</gene>
<evidence type="ECO:0000313" key="2">
    <source>
        <dbReference type="Proteomes" id="UP000057737"/>
    </source>
</evidence>
<dbReference type="AlphaFoldDB" id="A0A109JT43"/>
<keyword evidence="2" id="KW-1185">Reference proteome</keyword>
<comment type="caution">
    <text evidence="1">The sequence shown here is derived from an EMBL/GenBank/DDBJ whole genome shotgun (WGS) entry which is preliminary data.</text>
</comment>
<accession>A0A109JT43</accession>